<dbReference type="InterPro" id="IPR029147">
    <property type="entry name" value="CFAP77"/>
</dbReference>
<dbReference type="VEuPathDB" id="FungiDB:PITG_06992"/>
<dbReference type="OrthoDB" id="28322at2759"/>
<keyword evidence="2" id="KW-0732">Signal</keyword>
<keyword evidence="8" id="KW-1185">Reference proteome</keyword>
<dbReference type="HOGENOM" id="CLU_016834_0_0_1"/>
<dbReference type="InParanoid" id="D0N6Z8"/>
<dbReference type="EMBL" id="DS028127">
    <property type="protein sequence ID" value="EEY53347.1"/>
    <property type="molecule type" value="Genomic_DNA"/>
</dbReference>
<dbReference type="InterPro" id="IPR028146">
    <property type="entry name" value="PRKCSH_N"/>
</dbReference>
<dbReference type="eggNOG" id="KOG2397">
    <property type="taxonomic scope" value="Eukaryota"/>
</dbReference>
<gene>
    <name evidence="7" type="ORF">PITG_06992</name>
</gene>
<dbReference type="Pfam" id="PF13015">
    <property type="entry name" value="PRKCSH_1"/>
    <property type="match status" value="1"/>
</dbReference>
<dbReference type="OMA" id="HTKLGKW"/>
<feature type="region of interest" description="Disordered" evidence="5">
    <location>
        <begin position="443"/>
        <end position="462"/>
    </location>
</feature>
<evidence type="ECO:0000256" key="4">
    <source>
        <dbReference type="ARBA" id="ARBA00023157"/>
    </source>
</evidence>
<proteinExistence type="predicted"/>
<reference evidence="8" key="1">
    <citation type="journal article" date="2009" name="Nature">
        <title>Genome sequence and analysis of the Irish potato famine pathogen Phytophthora infestans.</title>
        <authorList>
            <consortium name="The Broad Institute Genome Sequencing Platform"/>
            <person name="Haas B.J."/>
            <person name="Kamoun S."/>
            <person name="Zody M.C."/>
            <person name="Jiang R.H."/>
            <person name="Handsaker R.E."/>
            <person name="Cano L.M."/>
            <person name="Grabherr M."/>
            <person name="Kodira C.D."/>
            <person name="Raffaele S."/>
            <person name="Torto-Alalibo T."/>
            <person name="Bozkurt T.O."/>
            <person name="Ah-Fong A.M."/>
            <person name="Alvarado L."/>
            <person name="Anderson V.L."/>
            <person name="Armstrong M.R."/>
            <person name="Avrova A."/>
            <person name="Baxter L."/>
            <person name="Beynon J."/>
            <person name="Boevink P.C."/>
            <person name="Bollmann S.R."/>
            <person name="Bos J.I."/>
            <person name="Bulone V."/>
            <person name="Cai G."/>
            <person name="Cakir C."/>
            <person name="Carrington J.C."/>
            <person name="Chawner M."/>
            <person name="Conti L."/>
            <person name="Costanzo S."/>
            <person name="Ewan R."/>
            <person name="Fahlgren N."/>
            <person name="Fischbach M.A."/>
            <person name="Fugelstad J."/>
            <person name="Gilroy E.M."/>
            <person name="Gnerre S."/>
            <person name="Green P.J."/>
            <person name="Grenville-Briggs L.J."/>
            <person name="Griffith J."/>
            <person name="Grunwald N.J."/>
            <person name="Horn K."/>
            <person name="Horner N.R."/>
            <person name="Hu C.H."/>
            <person name="Huitema E."/>
            <person name="Jeong D.H."/>
            <person name="Jones A.M."/>
            <person name="Jones J.D."/>
            <person name="Jones R.W."/>
            <person name="Karlsson E.K."/>
            <person name="Kunjeti S.G."/>
            <person name="Lamour K."/>
            <person name="Liu Z."/>
            <person name="Ma L."/>
            <person name="Maclean D."/>
            <person name="Chibucos M.C."/>
            <person name="McDonald H."/>
            <person name="McWalters J."/>
            <person name="Meijer H.J."/>
            <person name="Morgan W."/>
            <person name="Morris P.F."/>
            <person name="Munro C.A."/>
            <person name="O'Neill K."/>
            <person name="Ospina-Giraldo M."/>
            <person name="Pinzon A."/>
            <person name="Pritchard L."/>
            <person name="Ramsahoye B."/>
            <person name="Ren Q."/>
            <person name="Restrepo S."/>
            <person name="Roy S."/>
            <person name="Sadanandom A."/>
            <person name="Savidor A."/>
            <person name="Schornack S."/>
            <person name="Schwartz D.C."/>
            <person name="Schumann U.D."/>
            <person name="Schwessinger B."/>
            <person name="Seyer L."/>
            <person name="Sharpe T."/>
            <person name="Silvar C."/>
            <person name="Song J."/>
            <person name="Studholme D.J."/>
            <person name="Sykes S."/>
            <person name="Thines M."/>
            <person name="van de Vondervoort P.J."/>
            <person name="Phuntumart V."/>
            <person name="Wawra S."/>
            <person name="Weide R."/>
            <person name="Win J."/>
            <person name="Young C."/>
            <person name="Zhou S."/>
            <person name="Fry W."/>
            <person name="Meyers B.C."/>
            <person name="van West P."/>
            <person name="Ristaino J."/>
            <person name="Govers F."/>
            <person name="Birch P.R."/>
            <person name="Whisson S.C."/>
            <person name="Judelson H.S."/>
            <person name="Nusbaum C."/>
        </authorList>
    </citation>
    <scope>NUCLEOTIDE SEQUENCE [LARGE SCALE GENOMIC DNA]</scope>
    <source>
        <strain evidence="8">T30-4</strain>
    </source>
</reference>
<dbReference type="SUPFAM" id="SSF50911">
    <property type="entry name" value="Mannose 6-phosphate receptor domain"/>
    <property type="match status" value="1"/>
</dbReference>
<dbReference type="PANTHER" id="PTHR12630">
    <property type="entry name" value="N-LINKED OLIGOSACCHARIDE PROCESSING"/>
    <property type="match status" value="1"/>
</dbReference>
<organism evidence="7 8">
    <name type="scientific">Phytophthora infestans (strain T30-4)</name>
    <name type="common">Potato late blight agent</name>
    <dbReference type="NCBI Taxonomy" id="403677"/>
    <lineage>
        <taxon>Eukaryota</taxon>
        <taxon>Sar</taxon>
        <taxon>Stramenopiles</taxon>
        <taxon>Oomycota</taxon>
        <taxon>Peronosporomycetes</taxon>
        <taxon>Peronosporales</taxon>
        <taxon>Peronosporaceae</taxon>
        <taxon>Phytophthora</taxon>
    </lineage>
</organism>
<dbReference type="GO" id="GO:0006491">
    <property type="term" value="P:N-glycan processing"/>
    <property type="evidence" value="ECO:0007669"/>
    <property type="project" value="TreeGrafter"/>
</dbReference>
<evidence type="ECO:0000259" key="6">
    <source>
        <dbReference type="PROSITE" id="PS51914"/>
    </source>
</evidence>
<dbReference type="KEGG" id="pif:PITG_06992"/>
<dbReference type="STRING" id="403677.D0N6Z8"/>
<dbReference type="Proteomes" id="UP000006643">
    <property type="component" value="Unassembled WGS sequence"/>
</dbReference>
<dbReference type="RefSeq" id="XP_002904965.1">
    <property type="nucleotide sequence ID" value="XM_002904919.1"/>
</dbReference>
<dbReference type="GeneID" id="9463799"/>
<dbReference type="InterPro" id="IPR044865">
    <property type="entry name" value="MRH_dom"/>
</dbReference>
<keyword evidence="3" id="KW-0256">Endoplasmic reticulum</keyword>
<accession>D0N6Z8</accession>
<evidence type="ECO:0000256" key="2">
    <source>
        <dbReference type="ARBA" id="ARBA00022729"/>
    </source>
</evidence>
<evidence type="ECO:0000256" key="1">
    <source>
        <dbReference type="ARBA" id="ARBA00022387"/>
    </source>
</evidence>
<dbReference type="GO" id="GO:0017177">
    <property type="term" value="C:glucosidase II complex"/>
    <property type="evidence" value="ECO:0007669"/>
    <property type="project" value="TreeGrafter"/>
</dbReference>
<dbReference type="Pfam" id="PF12999">
    <property type="entry name" value="PRKCSH-like"/>
    <property type="match status" value="1"/>
</dbReference>
<protein>
    <recommendedName>
        <fullName evidence="1">Glucosidase 2 subunit beta</fullName>
    </recommendedName>
</protein>
<sequence length="854" mass="95617">MTKELHPLSMRRTMVKSTVGHVQRTTYDLPDAKNPYHVYGYEIPRDPENAGQVIGRWVHATPSPATTTGRSFIETNRQAIIHGCVSAGENRRYANEHPGIAVKPAAKCKGGYVPTNDTTFGIKSKESEDIWGLIQARYTSFSNDDAYYPDLGSMKTRGKLPLPRETRCSVGKDIRNYPRASQREPFKMTKFKAVGPTLYTQPNARKPGTEEEEEKCQCQCADCDQSAYHFSISVMAMRLLRPLLLLGLLPAASCTSTSVQIRGVAPSDQTTYLSADFSCGIGGRATNLPTSRVNDDFCDCDDGQDEPGTAACSHLTNAKFHCENDGFFPGKIHTSRVHDGICDCCDGSDEEINGASPCTNTCAAAAAKHRNEAEQWLAVVKNGFEKRQATINGEITAYFDGAQQAETTTQKELAGLNLLKNRVAVHKDREELKEKKYRMEIARHKQAESPQNEETSKQQFSDAKEKETIEALDFEELDAVQVADGNVPVSSAEDERASEVLDSRRETVKSLIELPDGTRIPLADYLRMNHNKQPSTKKLCALFYWWRAGYRDLTKCLLCIRRRAPRTAEEMRREDFLGPLLNGGTEGRKRIGLYALRTFGIVVSPVRALVELIVFAPRTLWSVLSTPEVAGSMIDKLPDLPYPSRSIWFRQLGGGSVYDGYSSAMWGARVVWDAPVYAYHYLFPTLDDELKLPVAESLRKVLREIDADIAKLEKEQSDKHEAAKLDYGPDRAYFALKDKCIEKRIEKYQYKFCAFGDVKQDHTKLGKWDGWAAGDESTDKVDHTKMRFSKGQRCYKGPERSVLVHLQCGKEDEILSVDEPSTCVYEMTISTALACTTKVLAQAQKDVAFWSRAH</sequence>
<dbReference type="Gene3D" id="2.70.130.10">
    <property type="entry name" value="Mannose-6-phosphate receptor binding domain"/>
    <property type="match status" value="1"/>
</dbReference>
<dbReference type="InterPro" id="IPR039794">
    <property type="entry name" value="Gtb1-like"/>
</dbReference>
<feature type="domain" description="MRH" evidence="6">
    <location>
        <begin position="738"/>
        <end position="837"/>
    </location>
</feature>
<evidence type="ECO:0000256" key="3">
    <source>
        <dbReference type="ARBA" id="ARBA00022824"/>
    </source>
</evidence>
<evidence type="ECO:0000313" key="7">
    <source>
        <dbReference type="EMBL" id="EEY53347.1"/>
    </source>
</evidence>
<keyword evidence="4" id="KW-1015">Disulfide bond</keyword>
<dbReference type="AlphaFoldDB" id="D0N6Z8"/>
<dbReference type="InterPro" id="IPR009011">
    <property type="entry name" value="Man6P_isomerase_rcpt-bd_dom_sf"/>
</dbReference>
<dbReference type="InterPro" id="IPR036607">
    <property type="entry name" value="PRKCSH"/>
</dbReference>
<evidence type="ECO:0000313" key="8">
    <source>
        <dbReference type="Proteomes" id="UP000006643"/>
    </source>
</evidence>
<evidence type="ECO:0000256" key="5">
    <source>
        <dbReference type="SAM" id="MobiDB-lite"/>
    </source>
</evidence>
<dbReference type="PROSITE" id="PS51914">
    <property type="entry name" value="MRH"/>
    <property type="match status" value="1"/>
</dbReference>
<dbReference type="Pfam" id="PF14825">
    <property type="entry name" value="CFAP77"/>
    <property type="match status" value="1"/>
</dbReference>
<dbReference type="PANTHER" id="PTHR12630:SF1">
    <property type="entry name" value="GLUCOSIDASE 2 SUBUNIT BETA"/>
    <property type="match status" value="1"/>
</dbReference>
<feature type="compositionally biased region" description="Polar residues" evidence="5">
    <location>
        <begin position="448"/>
        <end position="461"/>
    </location>
</feature>
<name>D0N6Z8_PHYIT</name>